<evidence type="ECO:0000259" key="3">
    <source>
        <dbReference type="Pfam" id="PF01408"/>
    </source>
</evidence>
<dbReference type="InterPro" id="IPR051317">
    <property type="entry name" value="Gfo/Idh/MocA_oxidoreduct"/>
</dbReference>
<dbReference type="PANTHER" id="PTHR43708:SF5">
    <property type="entry name" value="CONSERVED EXPRESSED OXIDOREDUCTASE (EUROFUNG)-RELATED"/>
    <property type="match status" value="1"/>
</dbReference>
<dbReference type="SUPFAM" id="SSF51735">
    <property type="entry name" value="NAD(P)-binding Rossmann-fold domains"/>
    <property type="match status" value="1"/>
</dbReference>
<comment type="similarity">
    <text evidence="1">Belongs to the Gfo/Idh/MocA family.</text>
</comment>
<dbReference type="Gene3D" id="3.40.50.720">
    <property type="entry name" value="NAD(P)-binding Rossmann-like Domain"/>
    <property type="match status" value="1"/>
</dbReference>
<evidence type="ECO:0000313" key="6">
    <source>
        <dbReference type="Proteomes" id="UP000254575"/>
    </source>
</evidence>
<evidence type="ECO:0000256" key="2">
    <source>
        <dbReference type="ARBA" id="ARBA00023002"/>
    </source>
</evidence>
<dbReference type="AlphaFoldDB" id="A0A380N0B2"/>
<dbReference type="OrthoDB" id="9792935at2"/>
<accession>A0A380N0B2</accession>
<dbReference type="EMBL" id="UHIA01000004">
    <property type="protein sequence ID" value="SUO97563.1"/>
    <property type="molecule type" value="Genomic_DNA"/>
</dbReference>
<protein>
    <submittedName>
        <fullName evidence="5">Uncharacterized oxidoreductase ydgJ</fullName>
        <ecNumber evidence="5">1.-.-.-</ecNumber>
    </submittedName>
</protein>
<feature type="domain" description="Gfo/Idh/MocA-like oxidoreductase C-terminal" evidence="4">
    <location>
        <begin position="131"/>
        <end position="339"/>
    </location>
</feature>
<dbReference type="InterPro" id="IPR000683">
    <property type="entry name" value="Gfo/Idh/MocA-like_OxRdtase_N"/>
</dbReference>
<dbReference type="GO" id="GO:0000166">
    <property type="term" value="F:nucleotide binding"/>
    <property type="evidence" value="ECO:0007669"/>
    <property type="project" value="InterPro"/>
</dbReference>
<evidence type="ECO:0000256" key="1">
    <source>
        <dbReference type="ARBA" id="ARBA00010928"/>
    </source>
</evidence>
<feature type="domain" description="Gfo/Idh/MocA-like oxidoreductase N-terminal" evidence="3">
    <location>
        <begin position="2"/>
        <end position="117"/>
    </location>
</feature>
<dbReference type="InterPro" id="IPR036291">
    <property type="entry name" value="NAD(P)-bd_dom_sf"/>
</dbReference>
<evidence type="ECO:0000259" key="4">
    <source>
        <dbReference type="Pfam" id="PF02894"/>
    </source>
</evidence>
<gene>
    <name evidence="5" type="primary">ydgJ</name>
    <name evidence="5" type="ORF">NCTC10717_01515</name>
</gene>
<reference evidence="5 6" key="1">
    <citation type="submission" date="2018-06" db="EMBL/GenBank/DDBJ databases">
        <authorList>
            <consortium name="Pathogen Informatics"/>
            <person name="Doyle S."/>
        </authorList>
    </citation>
    <scope>NUCLEOTIDE SEQUENCE [LARGE SCALE GENOMIC DNA]</scope>
    <source>
        <strain evidence="5 6">NCTC10717</strain>
    </source>
</reference>
<proteinExistence type="inferred from homology"/>
<dbReference type="RefSeq" id="WP_115218682.1">
    <property type="nucleotide sequence ID" value="NZ_UHIA01000004.1"/>
</dbReference>
<organism evidence="5 6">
    <name type="scientific">Suttonella indologenes</name>
    <dbReference type="NCBI Taxonomy" id="13276"/>
    <lineage>
        <taxon>Bacteria</taxon>
        <taxon>Pseudomonadati</taxon>
        <taxon>Pseudomonadota</taxon>
        <taxon>Gammaproteobacteria</taxon>
        <taxon>Cardiobacteriales</taxon>
        <taxon>Cardiobacteriaceae</taxon>
        <taxon>Suttonella</taxon>
    </lineage>
</organism>
<dbReference type="GO" id="GO:0016491">
    <property type="term" value="F:oxidoreductase activity"/>
    <property type="evidence" value="ECO:0007669"/>
    <property type="project" value="UniProtKB-KW"/>
</dbReference>
<dbReference type="Pfam" id="PF02894">
    <property type="entry name" value="GFO_IDH_MocA_C"/>
    <property type="match status" value="1"/>
</dbReference>
<sequence>MIRVAVVGYGMAAQTFHLPLLRSNPAFEISAIVSRQTALDLSAYPQARQFADIDGMLAADAADLVVITAPNDLHHPMAKQCLNAGKHVVLEKPMVLTVAQGQELQALAQAKGLVLSVFQNRRWDGDFLTLKALIARGEVGKVRYFAAHWDRFRPQYRNRWRENAGAGTGIWYDLGPHLLDQTLQLFGAPQALHARLRALRDGSPTVDYVHVQLHYPDFEVLLHTSPFNAAPNPRYMLQGDQGTYVKYGLDCQEMQLKNGILPDDAAFGIEDSIHDGIFYSPDGEARRIASERGQFPAYYRNIAAAIESRAELAVKVEEVLITTALIDLAMESDKLGQTLPFQGI</sequence>
<dbReference type="Proteomes" id="UP000254575">
    <property type="component" value="Unassembled WGS sequence"/>
</dbReference>
<evidence type="ECO:0000313" key="5">
    <source>
        <dbReference type="EMBL" id="SUO97563.1"/>
    </source>
</evidence>
<dbReference type="PANTHER" id="PTHR43708">
    <property type="entry name" value="CONSERVED EXPRESSED OXIDOREDUCTASE (EUROFUNG)"/>
    <property type="match status" value="1"/>
</dbReference>
<keyword evidence="2 5" id="KW-0560">Oxidoreductase</keyword>
<keyword evidence="6" id="KW-1185">Reference proteome</keyword>
<dbReference type="Pfam" id="PF01408">
    <property type="entry name" value="GFO_IDH_MocA"/>
    <property type="match status" value="1"/>
</dbReference>
<dbReference type="Gene3D" id="3.30.360.10">
    <property type="entry name" value="Dihydrodipicolinate Reductase, domain 2"/>
    <property type="match status" value="1"/>
</dbReference>
<dbReference type="EC" id="1.-.-.-" evidence="5"/>
<dbReference type="NCBIfam" id="NF008607">
    <property type="entry name" value="PRK11579.1"/>
    <property type="match status" value="1"/>
</dbReference>
<name>A0A380N0B2_9GAMM</name>
<dbReference type="InterPro" id="IPR004104">
    <property type="entry name" value="Gfo/Idh/MocA-like_OxRdtase_C"/>
</dbReference>